<dbReference type="PROSITE" id="PS50949">
    <property type="entry name" value="HTH_GNTR"/>
    <property type="match status" value="1"/>
</dbReference>
<dbReference type="PANTHER" id="PTHR43537:SF5">
    <property type="entry name" value="UXU OPERON TRANSCRIPTIONAL REGULATOR"/>
    <property type="match status" value="1"/>
</dbReference>
<dbReference type="Pfam" id="PF07729">
    <property type="entry name" value="FCD"/>
    <property type="match status" value="1"/>
</dbReference>
<evidence type="ECO:0000256" key="1">
    <source>
        <dbReference type="ARBA" id="ARBA00023015"/>
    </source>
</evidence>
<gene>
    <name evidence="5" type="ORF">RM543_13265</name>
</gene>
<dbReference type="InterPro" id="IPR036388">
    <property type="entry name" value="WH-like_DNA-bd_sf"/>
</dbReference>
<evidence type="ECO:0000313" key="6">
    <source>
        <dbReference type="Proteomes" id="UP001265259"/>
    </source>
</evidence>
<dbReference type="InterPro" id="IPR036390">
    <property type="entry name" value="WH_DNA-bd_sf"/>
</dbReference>
<evidence type="ECO:0000256" key="3">
    <source>
        <dbReference type="ARBA" id="ARBA00023163"/>
    </source>
</evidence>
<dbReference type="PANTHER" id="PTHR43537">
    <property type="entry name" value="TRANSCRIPTIONAL REGULATOR, GNTR FAMILY"/>
    <property type="match status" value="1"/>
</dbReference>
<proteinExistence type="predicted"/>
<reference evidence="5 6" key="1">
    <citation type="submission" date="2023-09" db="EMBL/GenBank/DDBJ databases">
        <authorList>
            <person name="Rey-Velasco X."/>
        </authorList>
    </citation>
    <scope>NUCLEOTIDE SEQUENCE [LARGE SCALE GENOMIC DNA]</scope>
    <source>
        <strain evidence="5 6">F158</strain>
    </source>
</reference>
<protein>
    <submittedName>
        <fullName evidence="5">FadR/GntR family transcriptional regulator</fullName>
    </submittedName>
</protein>
<dbReference type="PRINTS" id="PR00035">
    <property type="entry name" value="HTHGNTR"/>
</dbReference>
<dbReference type="InterPro" id="IPR000524">
    <property type="entry name" value="Tscrpt_reg_HTH_GntR"/>
</dbReference>
<dbReference type="CDD" id="cd07377">
    <property type="entry name" value="WHTH_GntR"/>
    <property type="match status" value="1"/>
</dbReference>
<dbReference type="EMBL" id="JAVRHL010000003">
    <property type="protein sequence ID" value="MDT0683657.1"/>
    <property type="molecule type" value="Genomic_DNA"/>
</dbReference>
<organism evidence="5 6">
    <name type="scientific">Tropicimonas omnivorans</name>
    <dbReference type="NCBI Taxonomy" id="3075590"/>
    <lineage>
        <taxon>Bacteria</taxon>
        <taxon>Pseudomonadati</taxon>
        <taxon>Pseudomonadota</taxon>
        <taxon>Alphaproteobacteria</taxon>
        <taxon>Rhodobacterales</taxon>
        <taxon>Roseobacteraceae</taxon>
        <taxon>Tropicimonas</taxon>
    </lineage>
</organism>
<dbReference type="Proteomes" id="UP001265259">
    <property type="component" value="Unassembled WGS sequence"/>
</dbReference>
<dbReference type="SMART" id="SM00895">
    <property type="entry name" value="FCD"/>
    <property type="match status" value="1"/>
</dbReference>
<accession>A0ABU3DIY2</accession>
<feature type="domain" description="HTH gntR-type" evidence="4">
    <location>
        <begin position="12"/>
        <end position="80"/>
    </location>
</feature>
<sequence length="249" mass="27579">MSIGATQAGSRERLHVGVMTALEERILGGELKVGDKLSSESRIAEEFGVSTRSVREAIQALETKGLVQRRHGGNTTVVRQDVSEFISSLAVTVRQQMAAHPGYLEQLMGARRMIETEVIDLLVASETPVTDDVTQALRAMEKARDDGAFDTFVIADARFHLALVHASGNSILALMYENFANLITEMIEVSSRVPTKSLTEAYDEHEKIYDRIARRDGAGAKDLMREQIARSTEYLRIAAQTEREKKSNV</sequence>
<keyword evidence="2" id="KW-0238">DNA-binding</keyword>
<dbReference type="InterPro" id="IPR011711">
    <property type="entry name" value="GntR_C"/>
</dbReference>
<evidence type="ECO:0000313" key="5">
    <source>
        <dbReference type="EMBL" id="MDT0683657.1"/>
    </source>
</evidence>
<dbReference type="SUPFAM" id="SSF48008">
    <property type="entry name" value="GntR ligand-binding domain-like"/>
    <property type="match status" value="1"/>
</dbReference>
<dbReference type="Gene3D" id="1.10.10.10">
    <property type="entry name" value="Winged helix-like DNA-binding domain superfamily/Winged helix DNA-binding domain"/>
    <property type="match status" value="1"/>
</dbReference>
<evidence type="ECO:0000256" key="2">
    <source>
        <dbReference type="ARBA" id="ARBA00023125"/>
    </source>
</evidence>
<dbReference type="Gene3D" id="1.20.120.530">
    <property type="entry name" value="GntR ligand-binding domain-like"/>
    <property type="match status" value="1"/>
</dbReference>
<dbReference type="Pfam" id="PF00392">
    <property type="entry name" value="GntR"/>
    <property type="match status" value="1"/>
</dbReference>
<dbReference type="SMART" id="SM00345">
    <property type="entry name" value="HTH_GNTR"/>
    <property type="match status" value="1"/>
</dbReference>
<keyword evidence="1" id="KW-0805">Transcription regulation</keyword>
<name>A0ABU3DIY2_9RHOB</name>
<evidence type="ECO:0000259" key="4">
    <source>
        <dbReference type="PROSITE" id="PS50949"/>
    </source>
</evidence>
<dbReference type="InterPro" id="IPR008920">
    <property type="entry name" value="TF_FadR/GntR_C"/>
</dbReference>
<comment type="caution">
    <text evidence="5">The sequence shown here is derived from an EMBL/GenBank/DDBJ whole genome shotgun (WGS) entry which is preliminary data.</text>
</comment>
<keyword evidence="3" id="KW-0804">Transcription</keyword>
<keyword evidence="6" id="KW-1185">Reference proteome</keyword>
<dbReference type="SUPFAM" id="SSF46785">
    <property type="entry name" value="Winged helix' DNA-binding domain"/>
    <property type="match status" value="1"/>
</dbReference>
<dbReference type="RefSeq" id="WP_311692408.1">
    <property type="nucleotide sequence ID" value="NZ_JAVRHL010000003.1"/>
</dbReference>